<proteinExistence type="predicted"/>
<name>A0A8S1S5V9_PAROT</name>
<organism evidence="1 2">
    <name type="scientific">Paramecium octaurelia</name>
    <dbReference type="NCBI Taxonomy" id="43137"/>
    <lineage>
        <taxon>Eukaryota</taxon>
        <taxon>Sar</taxon>
        <taxon>Alveolata</taxon>
        <taxon>Ciliophora</taxon>
        <taxon>Intramacronucleata</taxon>
        <taxon>Oligohymenophorea</taxon>
        <taxon>Peniculida</taxon>
        <taxon>Parameciidae</taxon>
        <taxon>Paramecium</taxon>
    </lineage>
</organism>
<dbReference type="Proteomes" id="UP000683925">
    <property type="component" value="Unassembled WGS sequence"/>
</dbReference>
<dbReference type="OMA" id="FPKFICQ"/>
<keyword evidence="2" id="KW-1185">Reference proteome</keyword>
<accession>A0A8S1S5V9</accession>
<comment type="caution">
    <text evidence="1">The sequence shown here is derived from an EMBL/GenBank/DDBJ whole genome shotgun (WGS) entry which is preliminary data.</text>
</comment>
<sequence>MGITEFDLQPLKQIKVPAEYENDVQFYTEAIMRQHEKKRQRLLLEYNELLNFKQVESPKDPKSTVQNEKQLDVESSKINEKLIKVKKISQEKREQQLLLYSQKEQLIESRRKQISSEREFRAYQKEILETSRMEQVYRNRAQIQRKAQDQQEKRKMSYDARIQKLQLYKQAHQTTPRKTRFYETIARYQKSVEDRKLQDKERLRKLEESLEKANSKKSSNIIEIKRKGLLEQLKLEDVLFNRERQWHAKQSRLLEKLQIKTEVMRLNQSEPKKKPYPFPKFLSHKDQRKENSILIARFASEIVDQVEKVSIHDLESKLLELSSAQDKIQTDQFVKTNYLFLYN</sequence>
<dbReference type="AlphaFoldDB" id="A0A8S1S5V9"/>
<gene>
    <name evidence="1" type="ORF">POCTA_138.1.T0060489</name>
</gene>
<reference evidence="1" key="1">
    <citation type="submission" date="2021-01" db="EMBL/GenBank/DDBJ databases">
        <authorList>
            <consortium name="Genoscope - CEA"/>
            <person name="William W."/>
        </authorList>
    </citation>
    <scope>NUCLEOTIDE SEQUENCE</scope>
</reference>
<dbReference type="EMBL" id="CAJJDP010000005">
    <property type="protein sequence ID" value="CAD8135636.1"/>
    <property type="molecule type" value="Genomic_DNA"/>
</dbReference>
<dbReference type="OrthoDB" id="10405021at2759"/>
<evidence type="ECO:0000313" key="1">
    <source>
        <dbReference type="EMBL" id="CAD8135636.1"/>
    </source>
</evidence>
<evidence type="ECO:0000313" key="2">
    <source>
        <dbReference type="Proteomes" id="UP000683925"/>
    </source>
</evidence>
<protein>
    <submittedName>
        <fullName evidence="1">Uncharacterized protein</fullName>
    </submittedName>
</protein>